<name>A0ACB5RDY0_9CLOT</name>
<accession>A0ACB5RDY0</accession>
<dbReference type="EMBL" id="BROD01000001">
    <property type="protein sequence ID" value="GKX66992.1"/>
    <property type="molecule type" value="Genomic_DNA"/>
</dbReference>
<dbReference type="Proteomes" id="UP001058074">
    <property type="component" value="Unassembled WGS sequence"/>
</dbReference>
<organism evidence="1 2">
    <name type="scientific">Inconstantimicrobium mannanitabidum</name>
    <dbReference type="NCBI Taxonomy" id="1604901"/>
    <lineage>
        <taxon>Bacteria</taxon>
        <taxon>Bacillati</taxon>
        <taxon>Bacillota</taxon>
        <taxon>Clostridia</taxon>
        <taxon>Eubacteriales</taxon>
        <taxon>Clostridiaceae</taxon>
        <taxon>Inconstantimicrobium</taxon>
    </lineage>
</organism>
<proteinExistence type="predicted"/>
<reference evidence="1" key="1">
    <citation type="journal article" date="2025" name="Int. J. Syst. Evol. Microbiol.">
        <title>Inconstantimicrobium mannanitabidum sp. nov., a novel member of the family Clostridiaceae isolated from anoxic soil under the treatment of reductive soil disinfestation.</title>
        <authorList>
            <person name="Ueki A."/>
            <person name="Tonouchi A."/>
            <person name="Honma S."/>
            <person name="Kaku N."/>
            <person name="Ueki K."/>
        </authorList>
    </citation>
    <scope>NUCLEOTIDE SEQUENCE</scope>
    <source>
        <strain evidence="1">TW13</strain>
    </source>
</reference>
<protein>
    <submittedName>
        <fullName evidence="1">DUF4250 domain-containing protein</fullName>
    </submittedName>
</protein>
<comment type="caution">
    <text evidence="1">The sequence shown here is derived from an EMBL/GenBank/DDBJ whole genome shotgun (WGS) entry which is preliminary data.</text>
</comment>
<keyword evidence="2" id="KW-1185">Reference proteome</keyword>
<gene>
    <name evidence="1" type="ORF">rsdtw13_22500</name>
</gene>
<sequence>MDNESIINMDPNMLFSLVNMKLRDFYSSLDDMCEDLDLNKQNLENKLASEGYIYLKEENKFILK</sequence>
<evidence type="ECO:0000313" key="1">
    <source>
        <dbReference type="EMBL" id="GKX66992.1"/>
    </source>
</evidence>
<evidence type="ECO:0000313" key="2">
    <source>
        <dbReference type="Proteomes" id="UP001058074"/>
    </source>
</evidence>